<dbReference type="AlphaFoldDB" id="S9QQX8"/>
<keyword evidence="3" id="KW-1185">Reference proteome</keyword>
<organism evidence="2 3">
    <name type="scientific">Salipiger mucosus DSM 16094</name>
    <dbReference type="NCBI Taxonomy" id="1123237"/>
    <lineage>
        <taxon>Bacteria</taxon>
        <taxon>Pseudomonadati</taxon>
        <taxon>Pseudomonadota</taxon>
        <taxon>Alphaproteobacteria</taxon>
        <taxon>Rhodobacterales</taxon>
        <taxon>Roseobacteraceae</taxon>
        <taxon>Salipiger</taxon>
    </lineage>
</organism>
<gene>
    <name evidence="2" type="ORF">Salmuc_02413</name>
</gene>
<proteinExistence type="predicted"/>
<feature type="transmembrane region" description="Helical" evidence="1">
    <location>
        <begin position="31"/>
        <end position="52"/>
    </location>
</feature>
<comment type="caution">
    <text evidence="2">The sequence shown here is derived from an EMBL/GenBank/DDBJ whole genome shotgun (WGS) entry which is preliminary data.</text>
</comment>
<keyword evidence="1" id="KW-0472">Membrane</keyword>
<dbReference type="RefSeq" id="WP_020039727.1">
    <property type="nucleotide sequence ID" value="NZ_KE557276.1"/>
</dbReference>
<dbReference type="Proteomes" id="UP000015347">
    <property type="component" value="Unassembled WGS sequence"/>
</dbReference>
<evidence type="ECO:0000256" key="1">
    <source>
        <dbReference type="SAM" id="Phobius"/>
    </source>
</evidence>
<evidence type="ECO:0000313" key="3">
    <source>
        <dbReference type="Proteomes" id="UP000015347"/>
    </source>
</evidence>
<accession>S9QQX8</accession>
<keyword evidence="1" id="KW-0812">Transmembrane</keyword>
<keyword evidence="1" id="KW-1133">Transmembrane helix</keyword>
<evidence type="ECO:0000313" key="2">
    <source>
        <dbReference type="EMBL" id="EPX82047.1"/>
    </source>
</evidence>
<sequence>MPRDTNELPHAMLYEDVSSPRLIAARRSGGFLASLLVGVLIALGLIVGISLLRTTEPVAPPPGGTSALLE</sequence>
<dbReference type="EMBL" id="APVH01000027">
    <property type="protein sequence ID" value="EPX82047.1"/>
    <property type="molecule type" value="Genomic_DNA"/>
</dbReference>
<name>S9QQX8_9RHOB</name>
<dbReference type="HOGENOM" id="CLU_2755527_0_0_5"/>
<reference evidence="3" key="1">
    <citation type="journal article" date="2014" name="Stand. Genomic Sci.">
        <title>Genome sequence of the exopolysaccharide-producing Salipiger mucosus type strain (DSM 16094(T)), a moderately halophilic member of the Roseobacter clade.</title>
        <authorList>
            <person name="Riedel T."/>
            <person name="Spring S."/>
            <person name="Fiebig A."/>
            <person name="Petersen J."/>
            <person name="Kyrpides N.C."/>
            <person name="Goker M."/>
            <person name="Klenk H.P."/>
        </authorList>
    </citation>
    <scope>NUCLEOTIDE SEQUENCE [LARGE SCALE GENOMIC DNA]</scope>
    <source>
        <strain evidence="3">DSM 16094</strain>
    </source>
</reference>
<protein>
    <submittedName>
        <fullName evidence="2">Uncharacterized protein</fullName>
    </submittedName>
</protein>